<dbReference type="Proteomes" id="UP001629113">
    <property type="component" value="Unassembled WGS sequence"/>
</dbReference>
<dbReference type="EMBL" id="JBFCZG010000006">
    <property type="protein sequence ID" value="KAL3420720.1"/>
    <property type="molecule type" value="Genomic_DNA"/>
</dbReference>
<reference evidence="1 2" key="1">
    <citation type="submission" date="2024-06" db="EMBL/GenBank/DDBJ databases">
        <title>Complete genome of Phlyctema vagabunda strain 19-DSS-EL-015.</title>
        <authorList>
            <person name="Fiorenzani C."/>
        </authorList>
    </citation>
    <scope>NUCLEOTIDE SEQUENCE [LARGE SCALE GENOMIC DNA]</scope>
    <source>
        <strain evidence="1 2">19-DSS-EL-015</strain>
    </source>
</reference>
<name>A0ABR4PBN0_9HELO</name>
<organism evidence="1 2">
    <name type="scientific">Phlyctema vagabunda</name>
    <dbReference type="NCBI Taxonomy" id="108571"/>
    <lineage>
        <taxon>Eukaryota</taxon>
        <taxon>Fungi</taxon>
        <taxon>Dikarya</taxon>
        <taxon>Ascomycota</taxon>
        <taxon>Pezizomycotina</taxon>
        <taxon>Leotiomycetes</taxon>
        <taxon>Helotiales</taxon>
        <taxon>Dermateaceae</taxon>
        <taxon>Phlyctema</taxon>
    </lineage>
</organism>
<evidence type="ECO:0000313" key="2">
    <source>
        <dbReference type="Proteomes" id="UP001629113"/>
    </source>
</evidence>
<evidence type="ECO:0000313" key="1">
    <source>
        <dbReference type="EMBL" id="KAL3420720.1"/>
    </source>
</evidence>
<protein>
    <submittedName>
        <fullName evidence="1">Uncharacterized protein</fullName>
    </submittedName>
</protein>
<keyword evidence="2" id="KW-1185">Reference proteome</keyword>
<comment type="caution">
    <text evidence="1">The sequence shown here is derived from an EMBL/GenBank/DDBJ whole genome shotgun (WGS) entry which is preliminary data.</text>
</comment>
<sequence length="282" mass="32075">MMAYFLNNAPLQDWQGNFEVQLLVTLSAAVAVESFANPRINLNQFFTNFSNTYGELHGPRRPGDDDNYPIDCLKLSNLAKIGEYFRNPEQYLSNIVSAYQELRDATPTVRQRMNRWTESLVLAGVPLQSYPVTKQLMVFKALLGVSNSLSLLLNTILRIYSPSDTLIEDLELYTNEIIQLANDTSQYRPLGSGYMPICIGIAWAATSGTPKQVEVGRVLADWQTDFENIRWLETAAWLEQRFEVLRLSVSAPRPRHKVDRWMRIDQFRESGDTSAPSSCVLL</sequence>
<gene>
    <name evidence="1" type="ORF">PVAG01_07165</name>
</gene>
<proteinExistence type="predicted"/>
<accession>A0ABR4PBN0</accession>